<dbReference type="GO" id="GO:0009888">
    <property type="term" value="P:tissue development"/>
    <property type="evidence" value="ECO:0007669"/>
    <property type="project" value="UniProtKB-ARBA"/>
</dbReference>
<dbReference type="InterPro" id="IPR002404">
    <property type="entry name" value="IRS_PTB"/>
</dbReference>
<feature type="region of interest" description="Disordered" evidence="11">
    <location>
        <begin position="2188"/>
        <end position="2225"/>
    </location>
</feature>
<dbReference type="InterPro" id="IPR051724">
    <property type="entry name" value="Actin_motor_Myosin"/>
</dbReference>
<dbReference type="GO" id="GO:0030182">
    <property type="term" value="P:neuron differentiation"/>
    <property type="evidence" value="ECO:0007669"/>
    <property type="project" value="UniProtKB-ARBA"/>
</dbReference>
<evidence type="ECO:0000256" key="2">
    <source>
        <dbReference type="ARBA" id="ARBA00008314"/>
    </source>
</evidence>
<dbReference type="PROSITE" id="PS51016">
    <property type="entry name" value="MYTH4"/>
    <property type="match status" value="2"/>
</dbReference>
<dbReference type="InterPro" id="IPR029071">
    <property type="entry name" value="Ubiquitin-like_domsf"/>
</dbReference>
<dbReference type="SUPFAM" id="SSF52540">
    <property type="entry name" value="P-loop containing nucleoside triphosphate hydrolases"/>
    <property type="match status" value="1"/>
</dbReference>
<dbReference type="InterPro" id="IPR000048">
    <property type="entry name" value="IQ_motif_EF-hand-BS"/>
</dbReference>
<feature type="region of interest" description="Disordered" evidence="11">
    <location>
        <begin position="829"/>
        <end position="871"/>
    </location>
</feature>
<dbReference type="Pfam" id="PF21989">
    <property type="entry name" value="RA_2"/>
    <property type="match status" value="2"/>
</dbReference>
<dbReference type="PROSITE" id="PS50200">
    <property type="entry name" value="RA"/>
    <property type="match status" value="1"/>
</dbReference>
<feature type="region of interest" description="Disordered" evidence="11">
    <location>
        <begin position="913"/>
        <end position="932"/>
    </location>
</feature>
<keyword evidence="5 10" id="KW-0547">Nucleotide-binding</keyword>
<dbReference type="GO" id="GO:0005524">
    <property type="term" value="F:ATP binding"/>
    <property type="evidence" value="ECO:0007669"/>
    <property type="project" value="UniProtKB-UniRule"/>
</dbReference>
<feature type="domain" description="FERM" evidence="12">
    <location>
        <begin position="1888"/>
        <end position="2188"/>
    </location>
</feature>
<feature type="region of interest" description="Actin-binding" evidence="10">
    <location>
        <begin position="630"/>
        <end position="652"/>
    </location>
</feature>
<feature type="binding site" evidence="10">
    <location>
        <begin position="156"/>
        <end position="163"/>
    </location>
    <ligand>
        <name>ATP</name>
        <dbReference type="ChEBI" id="CHEBI:30616"/>
    </ligand>
</feature>
<dbReference type="InterPro" id="IPR038185">
    <property type="entry name" value="MyTH4_dom_sf"/>
</dbReference>
<dbReference type="EMBL" id="HBUF01371261">
    <property type="protein sequence ID" value="CAG6726257.1"/>
    <property type="molecule type" value="Transcribed_RNA"/>
</dbReference>
<dbReference type="EMBL" id="HBUF01070920">
    <property type="protein sequence ID" value="CAG6629494.1"/>
    <property type="molecule type" value="Transcribed_RNA"/>
</dbReference>
<organism evidence="16">
    <name type="scientific">Cacopsylla melanoneura</name>
    <dbReference type="NCBI Taxonomy" id="428564"/>
    <lineage>
        <taxon>Eukaryota</taxon>
        <taxon>Metazoa</taxon>
        <taxon>Ecdysozoa</taxon>
        <taxon>Arthropoda</taxon>
        <taxon>Hexapoda</taxon>
        <taxon>Insecta</taxon>
        <taxon>Pterygota</taxon>
        <taxon>Neoptera</taxon>
        <taxon>Paraneoptera</taxon>
        <taxon>Hemiptera</taxon>
        <taxon>Sternorrhyncha</taxon>
        <taxon>Psylloidea</taxon>
        <taxon>Psyllidae</taxon>
        <taxon>Psyllinae</taxon>
        <taxon>Cacopsylla</taxon>
    </lineage>
</organism>
<dbReference type="SMART" id="SM00295">
    <property type="entry name" value="B41"/>
    <property type="match status" value="2"/>
</dbReference>
<evidence type="ECO:0000256" key="11">
    <source>
        <dbReference type="SAM" id="MobiDB-lite"/>
    </source>
</evidence>
<dbReference type="Gene3D" id="6.20.240.20">
    <property type="match status" value="1"/>
</dbReference>
<evidence type="ECO:0000256" key="9">
    <source>
        <dbReference type="ARBA" id="ARBA00023203"/>
    </source>
</evidence>
<dbReference type="PROSITE" id="PS50057">
    <property type="entry name" value="FERM_3"/>
    <property type="match status" value="2"/>
</dbReference>
<dbReference type="CDD" id="cd01381">
    <property type="entry name" value="MYSc_Myo7"/>
    <property type="match status" value="1"/>
</dbReference>
<dbReference type="PANTHER" id="PTHR46049:SF10">
    <property type="entry name" value="MYOSIN VIIA"/>
    <property type="match status" value="1"/>
</dbReference>
<dbReference type="InterPro" id="IPR019749">
    <property type="entry name" value="Band_41_domain"/>
</dbReference>
<feature type="compositionally biased region" description="Low complexity" evidence="11">
    <location>
        <begin position="1056"/>
        <end position="1074"/>
    </location>
</feature>
<evidence type="ECO:0000259" key="13">
    <source>
        <dbReference type="PROSITE" id="PS50200"/>
    </source>
</evidence>
<dbReference type="Pfam" id="PF00373">
    <property type="entry name" value="FERM_M"/>
    <property type="match status" value="2"/>
</dbReference>
<dbReference type="InterPro" id="IPR036106">
    <property type="entry name" value="MYSc_Myo7"/>
</dbReference>
<dbReference type="Gene3D" id="1.20.58.530">
    <property type="match status" value="1"/>
</dbReference>
<dbReference type="Gene3D" id="3.40.850.10">
    <property type="entry name" value="Kinesin motor domain"/>
    <property type="match status" value="1"/>
</dbReference>
<dbReference type="PROSITE" id="PS50096">
    <property type="entry name" value="IQ"/>
    <property type="match status" value="3"/>
</dbReference>
<dbReference type="CDD" id="cd14473">
    <property type="entry name" value="FERM_B-lobe"/>
    <property type="match status" value="2"/>
</dbReference>
<dbReference type="FunFam" id="1.10.10.820:FF:000001">
    <property type="entry name" value="Myosin heavy chain"/>
    <property type="match status" value="1"/>
</dbReference>
<feature type="compositionally biased region" description="Basic and acidic residues" evidence="11">
    <location>
        <begin position="829"/>
        <end position="851"/>
    </location>
</feature>
<feature type="domain" description="Myosin motor" evidence="15">
    <location>
        <begin position="63"/>
        <end position="749"/>
    </location>
</feature>
<dbReference type="Gene3D" id="1.20.120.720">
    <property type="entry name" value="Myosin VI head, motor domain, U50 subdomain"/>
    <property type="match status" value="1"/>
</dbReference>
<protein>
    <submittedName>
        <fullName evidence="16">Myosin-VIIa</fullName>
    </submittedName>
</protein>
<dbReference type="InterPro" id="IPR001609">
    <property type="entry name" value="Myosin_head_motor_dom-like"/>
</dbReference>
<reference evidence="16" key="1">
    <citation type="submission" date="2021-05" db="EMBL/GenBank/DDBJ databases">
        <authorList>
            <person name="Alioto T."/>
            <person name="Alioto T."/>
            <person name="Gomez Garrido J."/>
        </authorList>
    </citation>
    <scope>NUCLEOTIDE SEQUENCE</scope>
</reference>
<dbReference type="GO" id="GO:0005096">
    <property type="term" value="F:GTPase activator activity"/>
    <property type="evidence" value="ECO:0007669"/>
    <property type="project" value="UniProtKB-KW"/>
</dbReference>
<name>A0A8D8QCS1_9HEMI</name>
<keyword evidence="9 10" id="KW-0009">Actin-binding</keyword>
<dbReference type="GO" id="GO:0003774">
    <property type="term" value="F:cytoskeletal motor activity"/>
    <property type="evidence" value="ECO:0007669"/>
    <property type="project" value="UniProtKB-UniRule"/>
</dbReference>
<dbReference type="InterPro" id="IPR000857">
    <property type="entry name" value="MyTH4_dom"/>
</dbReference>
<feature type="compositionally biased region" description="Pro residues" evidence="11">
    <location>
        <begin position="1023"/>
        <end position="1032"/>
    </location>
</feature>
<keyword evidence="8 10" id="KW-0505">Motor protein</keyword>
<dbReference type="SUPFAM" id="SSF54236">
    <property type="entry name" value="Ubiquitin-like"/>
    <property type="match status" value="2"/>
</dbReference>
<dbReference type="SMART" id="SM00139">
    <property type="entry name" value="MyTH4"/>
    <property type="match status" value="2"/>
</dbReference>
<dbReference type="InterPro" id="IPR011993">
    <property type="entry name" value="PH-like_dom_sf"/>
</dbReference>
<keyword evidence="7 10" id="KW-0518">Myosin</keyword>
<feature type="compositionally biased region" description="Pro residues" evidence="11">
    <location>
        <begin position="989"/>
        <end position="1002"/>
    </location>
</feature>
<sequence length="2225" mass="253628">MVIVTRGDYIWIEPISGREFDVAIGARVISAEGRRIQVKDDDGKETWLTPERRIKAMHATSVQGVEDMISLGDLHEAGILRNLLIRYNENLIYTYTGSILVAVNPYQILPIYTAEQIKLYKDKKIGELPPHIFAIGDNGYTHMKRFGQDQCIVISGESGAGKTESTKLILQYLAAISGKHSWIEQQILEANPILEAFGNAKTIRNDNSSRFGKYIDIHFNSQGVIEGAKIEQYLLEKSRIVSQSKDERNYHVFYCILAGLSKEEKMGLELTDASQYRYLMGGGSITCEGRDDAAEFADIRSAMKVLQFSDEDIWEVFKLLAAVLHTGNIKYKAAVIDNLDATEIPDLTNVHRVASLLQVPKQPLIDALTRKSFFAQGETVISTLSREQSVDVRDAFVKGIYGRLFVYITHKINSAIYRPKNQARSAMGVLDIFGFENFAVNSFEQLCINYTNEKLHKFFNHYVFALEQEIYRQEEIQFSHIQFTDNTLCLELLEKPPRCILKLLTEQCHMPKGSDSSYLVNLHSEFESHSCYVKGDDRRRWELEFGVVHYAGTVTYTVVGFVDKNRDVTQDVFFDFMSRSTNEFVGELTKYQDLLGTTVARMGQGTTTNTTARGTSKGKPTVGDTFRHQLQALVEVLQATNPWYARCIKPNMKKSPNDFDEKLVLDQLKYLGMLDIIRIRREGYPVHLPFDEFLNRYRCLVRGSLPKPVHEAIQTIIKQQSIPKTEWQIGKTKIFLRTKAHEPLEDKRNFIVRSRAVCIQSMWRRYVHRKEFLRVRQAAVCIQHAYKGWKIRIQFLHRRRAAIVIQSRLRGMFAREVASALREMRRVEEEMRKRERMEEERKKEMEKRQEEENALARQKQEELDRKEKEAEAEMAALASQLNSRLAVDSAVPRAPNEAQSVDLDGLFAFLSDVQQNGRPPGGGTAPPSGGTAHIMDQIGAKMNELMTDLDAELESVIQQELEGLVHENNNIPPGPPPPPNKIINNTPSLPEPTGPPPPPPQSQPDEPIYESVLPRDETTQAPQPIPEPPPAPTMLNKLGPQLRAKSPAIVKSNHVSANASPKNSRPNSRSSNASGGQGWRHGEEADREQRRKFRVEKKLQEMEEERVEKAPADPLQAETYHDLVEFAQEHFNSHERSPEGTIMATLTRKRKSLEMIPKYEMVTYYKGSSIPTSHMHMYDPDNVALACTVFRDLCKYMRGGDLKAESELEILQRIVGAGLEREELRDEIFVQSMRQATNNPSPEAAEKVWLLLCLVVVAFQPSKLLHKYFVCFLRKHLQSEGKLRQYVQWCLDNCKNGKGSSRQLPPSSVEVAAMKKLGTIVCRFFFLDGRTKAIDVHPTDTAGDAAQKLADKLGLRNLDGWAIYQSRSDGEEHVRGHHYLYDVIAQWEIKQNKSNSSSSGFTTLGRKSSTSAGVGAGENRFIFKRRLFKSSREISQDPVEVNLLYAQAVHHVVKCDDFPVSEKVALQLAGLQAQVALGDPRDVRLDYYTDIDTFLPYRVSRSRGEDVWVPIIAEAHRQYGAGRSEMMAKVLYLSCVMQYPLYGTTMFSVTYRGYWSYGNDLILGVNWEGLMLIKPEDKFVLYEFRYVDIESLFLDPSDSFITVNLIDQGAHRCFVFETAQKTEIGSLIISYYPALAAWITEQEAPAKSITNEDRLRLYNNTVNCRRLLVNGDLLKKPQDSASNFIRNTLRRLSKNRLEKLRLEYGGLEHSETYKGFSYSFWAFSRSCVTQSLSRLPEADESIALQMFQIILTYAGLGQNGESVRRAEDEHLSLVQGVMERAMRKDSLLTELYLQLIKQTTDHPDPNSRVNLRHWALLCLACSVVLPAHRLVRKYLVAHLKRCSSDCVSEEGKYARFAEKCVLKTQGTRRRQWPPSREEILCTINRRPIYARFYFMDGSYHAVEFHPSATARDAVALIRAKLGLRDGALGYAIYEVLGSSERSLVADEKVADVMSKWERYRNQQQNQPKTPSRKQTHAFLFKKHLFLDAYMDLDDPVEKELLYHQVLHGLRSDRFPVSEKEAVMLGALQAQVELGDCPEHLQDYRQVAAHCLPPRLVPALSSEGVYMHHQSLRGMTPAEAKKAFLNLIRSWPLHRATIFDVMQSFTSNWPRVLWLAVDQVGLHLLEHRSRNALVTYEYESVLSYSPALNCLMIITENDRKQSKVILTTSQAFQIANLIREYTEVIQSQSTETQQVRKRDNSQRGANSNRPLSILHKPAPVIEPQPS</sequence>
<dbReference type="SMART" id="SM00015">
    <property type="entry name" value="IQ"/>
    <property type="match status" value="3"/>
</dbReference>
<dbReference type="InterPro" id="IPR027417">
    <property type="entry name" value="P-loop_NTPase"/>
</dbReference>
<dbReference type="Pfam" id="PF00784">
    <property type="entry name" value="MyTH4"/>
    <property type="match status" value="2"/>
</dbReference>
<dbReference type="InterPro" id="IPR035963">
    <property type="entry name" value="FERM_2"/>
</dbReference>
<comment type="similarity">
    <text evidence="2 10">Belongs to the TRAFAC class myosin-kinesin ATPase superfamily. Myosin family.</text>
</comment>
<comment type="subcellular location">
    <subcellularLocation>
        <location evidence="1">Cytoplasm</location>
    </subcellularLocation>
</comment>
<dbReference type="Gene3D" id="1.20.80.10">
    <property type="match status" value="2"/>
</dbReference>
<dbReference type="SUPFAM" id="SSF50729">
    <property type="entry name" value="PH domain-like"/>
    <property type="match status" value="2"/>
</dbReference>
<dbReference type="InterPro" id="IPR000299">
    <property type="entry name" value="FERM_domain"/>
</dbReference>
<feature type="domain" description="MyTH4" evidence="14">
    <location>
        <begin position="1165"/>
        <end position="1315"/>
    </location>
</feature>
<keyword evidence="4" id="KW-0963">Cytoplasm</keyword>
<dbReference type="SMART" id="SM00242">
    <property type="entry name" value="MYSc"/>
    <property type="match status" value="1"/>
</dbReference>
<evidence type="ECO:0000256" key="10">
    <source>
        <dbReference type="PROSITE-ProRule" id="PRU00782"/>
    </source>
</evidence>
<dbReference type="EMBL" id="HBUF01196518">
    <property type="protein sequence ID" value="CAG6660226.1"/>
    <property type="molecule type" value="Transcribed_RNA"/>
</dbReference>
<dbReference type="Gene3D" id="3.10.20.90">
    <property type="entry name" value="Phosphatidylinositol 3-kinase Catalytic Subunit, Chain A, domain 1"/>
    <property type="match status" value="2"/>
</dbReference>
<dbReference type="Pfam" id="PF24123">
    <property type="entry name" value="Myosin_VII_N"/>
    <property type="match status" value="1"/>
</dbReference>
<feature type="domain" description="Ras-associating" evidence="13">
    <location>
        <begin position="1886"/>
        <end position="1985"/>
    </location>
</feature>
<dbReference type="PRINTS" id="PR00193">
    <property type="entry name" value="MYOSINHEAVY"/>
</dbReference>
<dbReference type="CDD" id="cd13204">
    <property type="entry name" value="FERM_C2_myosin_like"/>
    <property type="match status" value="1"/>
</dbReference>
<dbReference type="EMBL" id="HBUF01070922">
    <property type="protein sequence ID" value="CAG6629498.1"/>
    <property type="molecule type" value="Transcribed_RNA"/>
</dbReference>
<evidence type="ECO:0000259" key="15">
    <source>
        <dbReference type="PROSITE" id="PS51456"/>
    </source>
</evidence>
<accession>A0A8D8QCS1</accession>
<dbReference type="Pfam" id="PF02174">
    <property type="entry name" value="IRS"/>
    <property type="match status" value="1"/>
</dbReference>
<feature type="domain" description="MyTH4" evidence="14">
    <location>
        <begin position="1723"/>
        <end position="1883"/>
    </location>
</feature>
<dbReference type="PROSITE" id="PS51456">
    <property type="entry name" value="MYOSIN_MOTOR"/>
    <property type="match status" value="1"/>
</dbReference>
<dbReference type="CDD" id="cd17208">
    <property type="entry name" value="FERM_F1_DdMyo7_like"/>
    <property type="match status" value="2"/>
</dbReference>
<feature type="region of interest" description="Disordered" evidence="11">
    <location>
        <begin position="1054"/>
        <end position="1090"/>
    </location>
</feature>
<evidence type="ECO:0000313" key="16">
    <source>
        <dbReference type="EMBL" id="CAG6629498.1"/>
    </source>
</evidence>
<dbReference type="Gene3D" id="1.25.40.530">
    <property type="entry name" value="MyTH4 domain"/>
    <property type="match status" value="2"/>
</dbReference>
<dbReference type="InterPro" id="IPR000159">
    <property type="entry name" value="RA_dom"/>
</dbReference>
<evidence type="ECO:0000256" key="5">
    <source>
        <dbReference type="ARBA" id="ARBA00022741"/>
    </source>
</evidence>
<evidence type="ECO:0000259" key="14">
    <source>
        <dbReference type="PROSITE" id="PS51016"/>
    </source>
</evidence>
<dbReference type="GO" id="GO:0003779">
    <property type="term" value="F:actin binding"/>
    <property type="evidence" value="ECO:0007669"/>
    <property type="project" value="UniProtKB-KW"/>
</dbReference>
<feature type="region of interest" description="Disordered" evidence="11">
    <location>
        <begin position="966"/>
        <end position="1038"/>
    </location>
</feature>
<feature type="compositionally biased region" description="Basic and acidic residues" evidence="11">
    <location>
        <begin position="1080"/>
        <end position="1089"/>
    </location>
</feature>
<dbReference type="Pfam" id="PF00063">
    <property type="entry name" value="Myosin_head"/>
    <property type="match status" value="1"/>
</dbReference>
<dbReference type="PANTHER" id="PTHR46049">
    <property type="entry name" value="AGAP003327-PA"/>
    <property type="match status" value="1"/>
</dbReference>
<proteinExistence type="inferred from homology"/>
<evidence type="ECO:0000256" key="3">
    <source>
        <dbReference type="ARBA" id="ARBA00022468"/>
    </source>
</evidence>
<feature type="domain" description="FERM" evidence="12">
    <location>
        <begin position="1320"/>
        <end position="1643"/>
    </location>
</feature>
<dbReference type="GO" id="GO:0016459">
    <property type="term" value="C:myosin complex"/>
    <property type="evidence" value="ECO:0007669"/>
    <property type="project" value="UniProtKB-KW"/>
</dbReference>
<dbReference type="Pfam" id="PF00612">
    <property type="entry name" value="IQ"/>
    <property type="match status" value="2"/>
</dbReference>
<feature type="compositionally biased region" description="Basic and acidic residues" evidence="11">
    <location>
        <begin position="858"/>
        <end position="871"/>
    </location>
</feature>
<dbReference type="InterPro" id="IPR019748">
    <property type="entry name" value="FERM_central"/>
</dbReference>
<dbReference type="InterPro" id="IPR036961">
    <property type="entry name" value="Kinesin_motor_dom_sf"/>
</dbReference>
<dbReference type="InterPro" id="IPR057130">
    <property type="entry name" value="Myosin_VII_N"/>
</dbReference>
<dbReference type="Gene3D" id="1.10.10.820">
    <property type="match status" value="1"/>
</dbReference>
<keyword evidence="6 10" id="KW-0067">ATP-binding</keyword>
<evidence type="ECO:0000259" key="12">
    <source>
        <dbReference type="PROSITE" id="PS50057"/>
    </source>
</evidence>
<dbReference type="GO" id="GO:0009887">
    <property type="term" value="P:animal organ morphogenesis"/>
    <property type="evidence" value="ECO:0007669"/>
    <property type="project" value="UniProtKB-ARBA"/>
</dbReference>
<dbReference type="GO" id="GO:0007165">
    <property type="term" value="P:signal transduction"/>
    <property type="evidence" value="ECO:0007669"/>
    <property type="project" value="InterPro"/>
</dbReference>
<dbReference type="GO" id="GO:0071944">
    <property type="term" value="C:cell periphery"/>
    <property type="evidence" value="ECO:0007669"/>
    <property type="project" value="UniProtKB-ARBA"/>
</dbReference>
<dbReference type="Gene3D" id="2.30.29.30">
    <property type="entry name" value="Pleckstrin-homology domain (PH domain)/Phosphotyrosine-binding domain (PTB)"/>
    <property type="match status" value="2"/>
</dbReference>
<evidence type="ECO:0000256" key="6">
    <source>
        <dbReference type="ARBA" id="ARBA00022840"/>
    </source>
</evidence>
<evidence type="ECO:0000256" key="4">
    <source>
        <dbReference type="ARBA" id="ARBA00022490"/>
    </source>
</evidence>
<evidence type="ECO:0000256" key="1">
    <source>
        <dbReference type="ARBA" id="ARBA00004496"/>
    </source>
</evidence>
<dbReference type="InterPro" id="IPR014352">
    <property type="entry name" value="FERM/acyl-CoA-bd_prot_sf"/>
</dbReference>
<evidence type="ECO:0000256" key="8">
    <source>
        <dbReference type="ARBA" id="ARBA00023175"/>
    </source>
</evidence>
<dbReference type="Gene3D" id="1.20.5.190">
    <property type="match status" value="1"/>
</dbReference>
<evidence type="ECO:0000256" key="7">
    <source>
        <dbReference type="ARBA" id="ARBA00023123"/>
    </source>
</evidence>
<dbReference type="SUPFAM" id="SSF47031">
    <property type="entry name" value="Second domain of FERM"/>
    <property type="match status" value="2"/>
</dbReference>
<dbReference type="GO" id="GO:0005737">
    <property type="term" value="C:cytoplasm"/>
    <property type="evidence" value="ECO:0007669"/>
    <property type="project" value="UniProtKB-SubCell"/>
</dbReference>
<keyword evidence="3" id="KW-0343">GTPase activation</keyword>